<dbReference type="NCBIfam" id="NF047352">
    <property type="entry name" value="P_loop_sacsin"/>
    <property type="match status" value="1"/>
</dbReference>
<keyword evidence="2" id="KW-1185">Reference proteome</keyword>
<dbReference type="AlphaFoldDB" id="A0A543E228"/>
<dbReference type="SUPFAM" id="SSF55874">
    <property type="entry name" value="ATPase domain of HSP90 chaperone/DNA topoisomerase II/histidine kinase"/>
    <property type="match status" value="1"/>
</dbReference>
<evidence type="ECO:0000313" key="1">
    <source>
        <dbReference type="EMBL" id="TQM15633.1"/>
    </source>
</evidence>
<dbReference type="InterPro" id="IPR036890">
    <property type="entry name" value="HATPase_C_sf"/>
</dbReference>
<evidence type="ECO:0008006" key="3">
    <source>
        <dbReference type="Google" id="ProtNLM"/>
    </source>
</evidence>
<name>A0A543E228_9PSEU</name>
<dbReference type="EMBL" id="VFPA01000001">
    <property type="protein sequence ID" value="TQM15633.1"/>
    <property type="molecule type" value="Genomic_DNA"/>
</dbReference>
<dbReference type="RefSeq" id="WP_142051773.1">
    <property type="nucleotide sequence ID" value="NZ_VFPA01000001.1"/>
</dbReference>
<reference evidence="1 2" key="1">
    <citation type="submission" date="2019-06" db="EMBL/GenBank/DDBJ databases">
        <title>Sequencing the genomes of 1000 actinobacteria strains.</title>
        <authorList>
            <person name="Klenk H.-P."/>
        </authorList>
    </citation>
    <scope>NUCLEOTIDE SEQUENCE [LARGE SCALE GENOMIC DNA]</scope>
    <source>
        <strain evidence="1 2">DSM 45301</strain>
    </source>
</reference>
<sequence length="972" mass="101032">MTDPFGTAALRAAVLDSWAGSPTRFREDANAEEDLRLGGYAQAWFVELAQNAADAARAAGVPGRVRVALDGAEIAVANTGAPLDASGVAALASLRASAKRDDPGSVGRFGVGFAAVLAVSDAPRVLSATGGIAFSAARTAEEVAALPAVAAELARRDGPPVLRLAWPADERPPQGYDTEVRLPLRPGTDAAALLAAARDTAPDLLLALPDLTEIAVGGEVVARADGPGAGEVTVDGRRWLLARRAGRLDDAAARAEAVEQRGRRDWSVCWALPLTADGAPAPLRADVLHAPTATEERLSLPARLVATVPLEPDRRRARTGPATDAVLAGTADAYLDLVRAVAPGARLALVPEPGFPRSELDGRLRELLRATLRGASWLPAATGAELPPGRAEWLDVPVLDGPAAALPALLVEAGFDRLVAPVPPGTAPVLAELGVHRMPLAELVGRLFGVERPPAWWRALYAALEPLAETVPGAVDELRALPVPLADGRTAAGPATVLVSPHQLVSGNECSSTRIHSRLGDRLAALGLPGLHVAHPDAVHPLLDRLGAGVADPQALLEHPALVEAVERSVDDAEAGLDVRPLAEAVLALVAETGSAPGPLPALALPDAEGRPARADELMLPDAALRPLLAADVPLDALDPEFAARVPATALRAVGVVDGFAVLVDEDPLAPDHDLDDEERWWDSLESPPARLVAVRDLDLVADEAWPAALALLAGDRDTRAALTAPGSYAAWWLSRHARLGGRRPAHWRLASATELAALYDPAPAGVDEAVLAAIGVRADLHISDAGVAADLLARLADPDRRPDVALAAQAYAELADAVADGRVDPGDLALPERVRALDGAVADVDVAMVLDRPWLAAVLSPGELVTGGDPGPLADLLDLPLASEITDAVVDGDGERVRWAELPGVVVACHTLGVPVPPGELTVHEALHVTLRRPHTGRFPVPAWRDPAGRWHASDPVHALLGLLDEDHTPG</sequence>
<dbReference type="OrthoDB" id="3201966at2"/>
<organism evidence="1 2">
    <name type="scientific">Pseudonocardia kunmingensis</name>
    <dbReference type="NCBI Taxonomy" id="630975"/>
    <lineage>
        <taxon>Bacteria</taxon>
        <taxon>Bacillati</taxon>
        <taxon>Actinomycetota</taxon>
        <taxon>Actinomycetes</taxon>
        <taxon>Pseudonocardiales</taxon>
        <taxon>Pseudonocardiaceae</taxon>
        <taxon>Pseudonocardia</taxon>
    </lineage>
</organism>
<accession>A0A543E228</accession>
<comment type="caution">
    <text evidence="1">The sequence shown here is derived from an EMBL/GenBank/DDBJ whole genome shotgun (WGS) entry which is preliminary data.</text>
</comment>
<gene>
    <name evidence="1" type="ORF">FB558_2423</name>
</gene>
<proteinExistence type="predicted"/>
<dbReference type="Proteomes" id="UP000315677">
    <property type="component" value="Unassembled WGS sequence"/>
</dbReference>
<protein>
    <recommendedName>
        <fullName evidence="3">Molecular chaperone Hsp90</fullName>
    </recommendedName>
</protein>
<evidence type="ECO:0000313" key="2">
    <source>
        <dbReference type="Proteomes" id="UP000315677"/>
    </source>
</evidence>